<dbReference type="AlphaFoldDB" id="A0A6L2JUZ9"/>
<name>A0A6L2JUZ9_TANCI</name>
<sequence>MVSFYDPQVVRIQEKIAHKYEKLDGFSTKIVGVKKEIDQLDDLAYGNSVLFKDAKWKVIFSNDFKTSFGNPKCSHMKKQVLNLPNSRTWNFLGVAAPKDIIQFCKPSKCEGGYEVSEGVGAVERSHVRDTDVIDDLSYLDNGSSNTTLCLENHTYIQGSSTLVSFQGLFCDLEPIDWMSTASV</sequence>
<organism evidence="1">
    <name type="scientific">Tanacetum cinerariifolium</name>
    <name type="common">Dalmatian daisy</name>
    <name type="synonym">Chrysanthemum cinerariifolium</name>
    <dbReference type="NCBI Taxonomy" id="118510"/>
    <lineage>
        <taxon>Eukaryota</taxon>
        <taxon>Viridiplantae</taxon>
        <taxon>Streptophyta</taxon>
        <taxon>Embryophyta</taxon>
        <taxon>Tracheophyta</taxon>
        <taxon>Spermatophyta</taxon>
        <taxon>Magnoliopsida</taxon>
        <taxon>eudicotyledons</taxon>
        <taxon>Gunneridae</taxon>
        <taxon>Pentapetalae</taxon>
        <taxon>asterids</taxon>
        <taxon>campanulids</taxon>
        <taxon>Asterales</taxon>
        <taxon>Asteraceae</taxon>
        <taxon>Asteroideae</taxon>
        <taxon>Anthemideae</taxon>
        <taxon>Anthemidinae</taxon>
        <taxon>Tanacetum</taxon>
    </lineage>
</organism>
<dbReference type="GO" id="GO:0005524">
    <property type="term" value="F:ATP binding"/>
    <property type="evidence" value="ECO:0007669"/>
    <property type="project" value="UniProtKB-KW"/>
</dbReference>
<keyword evidence="1" id="KW-0067">ATP-binding</keyword>
<dbReference type="GO" id="GO:0016787">
    <property type="term" value="F:hydrolase activity"/>
    <property type="evidence" value="ECO:0007669"/>
    <property type="project" value="UniProtKB-KW"/>
</dbReference>
<keyword evidence="1" id="KW-0547">Nucleotide-binding</keyword>
<dbReference type="GO" id="GO:0004386">
    <property type="term" value="F:helicase activity"/>
    <property type="evidence" value="ECO:0007669"/>
    <property type="project" value="UniProtKB-KW"/>
</dbReference>
<keyword evidence="1" id="KW-0347">Helicase</keyword>
<accession>A0A6L2JUZ9</accession>
<evidence type="ECO:0000313" key="1">
    <source>
        <dbReference type="EMBL" id="GEU40938.1"/>
    </source>
</evidence>
<dbReference type="EMBL" id="BKCJ010001371">
    <property type="protein sequence ID" value="GEU40938.1"/>
    <property type="molecule type" value="Genomic_DNA"/>
</dbReference>
<keyword evidence="1" id="KW-0378">Hydrolase</keyword>
<reference evidence="1" key="1">
    <citation type="journal article" date="2019" name="Sci. Rep.">
        <title>Draft genome of Tanacetum cinerariifolium, the natural source of mosquito coil.</title>
        <authorList>
            <person name="Yamashiro T."/>
            <person name="Shiraishi A."/>
            <person name="Satake H."/>
            <person name="Nakayama K."/>
        </authorList>
    </citation>
    <scope>NUCLEOTIDE SEQUENCE</scope>
</reference>
<gene>
    <name evidence="1" type="ORF">Tci_012916</name>
</gene>
<proteinExistence type="predicted"/>
<protein>
    <submittedName>
        <fullName evidence="1">UvrD-like helicase, ATP-binding domain, P-loop containing nucleoside triphosphate hydrolase</fullName>
    </submittedName>
</protein>
<comment type="caution">
    <text evidence="1">The sequence shown here is derived from an EMBL/GenBank/DDBJ whole genome shotgun (WGS) entry which is preliminary data.</text>
</comment>